<reference evidence="2" key="1">
    <citation type="submission" date="2016-10" db="EMBL/GenBank/DDBJ databases">
        <authorList>
            <person name="Varghese N."/>
            <person name="Submissions S."/>
        </authorList>
    </citation>
    <scope>NUCLEOTIDE SEQUENCE [LARGE SCALE GENOMIC DNA]</scope>
    <source>
        <strain evidence="2">CGMCC 1.9108</strain>
    </source>
</reference>
<evidence type="ECO:0000313" key="2">
    <source>
        <dbReference type="Proteomes" id="UP000199628"/>
    </source>
</evidence>
<keyword evidence="2" id="KW-1185">Reference proteome</keyword>
<evidence type="ECO:0000313" key="1">
    <source>
        <dbReference type="EMBL" id="SDC73511.1"/>
    </source>
</evidence>
<dbReference type="InterPro" id="IPR036679">
    <property type="entry name" value="FlgN-like_sf"/>
</dbReference>
<dbReference type="Gene3D" id="1.20.58.300">
    <property type="entry name" value="FlgN-like"/>
    <property type="match status" value="1"/>
</dbReference>
<proteinExistence type="predicted"/>
<sequence length="119" mass="13427">MKHDDSGALLRALDDLLDQEKTVLIKGDLERLGALSQEKERLVTGLNAMPDLSREQLEPLHRKVVRNQALLKSALDGIRTVANRLAELRRVRQGLETYDGAGQKRRFSALRSSQLEKRA</sequence>
<name>A0A1G6P0Q7_9RHOB</name>
<gene>
    <name evidence="1" type="ORF">SAMN04488239_103273</name>
</gene>
<dbReference type="STRING" id="639004.SAMN04488239_103273"/>
<protein>
    <submittedName>
        <fullName evidence="1">FlgN protein</fullName>
    </submittedName>
</protein>
<dbReference type="RefSeq" id="WP_093028700.1">
    <property type="nucleotide sequence ID" value="NZ_FMZV01000003.1"/>
</dbReference>
<dbReference type="EMBL" id="FMZV01000003">
    <property type="protein sequence ID" value="SDC73511.1"/>
    <property type="molecule type" value="Genomic_DNA"/>
</dbReference>
<accession>A0A1G6P0Q7</accession>
<dbReference type="OrthoDB" id="7862860at2"/>
<organism evidence="1 2">
    <name type="scientific">Ruegeria marina</name>
    <dbReference type="NCBI Taxonomy" id="639004"/>
    <lineage>
        <taxon>Bacteria</taxon>
        <taxon>Pseudomonadati</taxon>
        <taxon>Pseudomonadota</taxon>
        <taxon>Alphaproteobacteria</taxon>
        <taxon>Rhodobacterales</taxon>
        <taxon>Roseobacteraceae</taxon>
        <taxon>Ruegeria</taxon>
    </lineage>
</organism>
<dbReference type="GO" id="GO:0044780">
    <property type="term" value="P:bacterial-type flagellum assembly"/>
    <property type="evidence" value="ECO:0007669"/>
    <property type="project" value="InterPro"/>
</dbReference>
<dbReference type="AlphaFoldDB" id="A0A1G6P0Q7"/>
<dbReference type="SUPFAM" id="SSF140566">
    <property type="entry name" value="FlgN-like"/>
    <property type="match status" value="1"/>
</dbReference>
<dbReference type="Proteomes" id="UP000199628">
    <property type="component" value="Unassembled WGS sequence"/>
</dbReference>